<keyword evidence="3" id="KW-1185">Reference proteome</keyword>
<dbReference type="AlphaFoldDB" id="A0A542Y6J5"/>
<evidence type="ECO:0000313" key="3">
    <source>
        <dbReference type="Proteomes" id="UP000319094"/>
    </source>
</evidence>
<feature type="compositionally biased region" description="Basic and acidic residues" evidence="1">
    <location>
        <begin position="10"/>
        <end position="20"/>
    </location>
</feature>
<evidence type="ECO:0000313" key="2">
    <source>
        <dbReference type="EMBL" id="TQL43718.1"/>
    </source>
</evidence>
<gene>
    <name evidence="2" type="ORF">FB468_1748</name>
</gene>
<dbReference type="Proteomes" id="UP000319094">
    <property type="component" value="Unassembled WGS sequence"/>
</dbReference>
<organism evidence="2 3">
    <name type="scientific">Leucobacter komagatae</name>
    <dbReference type="NCBI Taxonomy" id="55969"/>
    <lineage>
        <taxon>Bacteria</taxon>
        <taxon>Bacillati</taxon>
        <taxon>Actinomycetota</taxon>
        <taxon>Actinomycetes</taxon>
        <taxon>Micrococcales</taxon>
        <taxon>Microbacteriaceae</taxon>
        <taxon>Leucobacter</taxon>
    </lineage>
</organism>
<dbReference type="OrthoDB" id="4945643at2"/>
<proteinExistence type="predicted"/>
<sequence>MNQTPSPYDHGTRLEPKPWVKDGITGNDEPRPASADDYGRVDFDNDAGITECTVWAIPTEDGIMIRVNSMSEAPITMETEADRLAREAQVAKLYDQLEAVSIEAPDSITWNGEGEPVIFAPGHYILTSIDPEGDEFCVNLTYTGTNPYDDENAVPTGLTWHTLYREYDGHGSYQPLSSPRYAVPISEAETVVTAAKQWAAKISAKHTAYVHTAAPQQLVEVRVSGPSLS</sequence>
<accession>A0A542Y6J5</accession>
<protein>
    <submittedName>
        <fullName evidence="2">Uncharacterized protein</fullName>
    </submittedName>
</protein>
<feature type="region of interest" description="Disordered" evidence="1">
    <location>
        <begin position="1"/>
        <end position="41"/>
    </location>
</feature>
<comment type="caution">
    <text evidence="2">The sequence shown here is derived from an EMBL/GenBank/DDBJ whole genome shotgun (WGS) entry which is preliminary data.</text>
</comment>
<dbReference type="RefSeq" id="WP_141886992.1">
    <property type="nucleotide sequence ID" value="NZ_BAAAUY010000001.1"/>
</dbReference>
<reference evidence="2 3" key="1">
    <citation type="submission" date="2019-06" db="EMBL/GenBank/DDBJ databases">
        <title>Sequencing the genomes of 1000 actinobacteria strains.</title>
        <authorList>
            <person name="Klenk H.-P."/>
        </authorList>
    </citation>
    <scope>NUCLEOTIDE SEQUENCE [LARGE SCALE GENOMIC DNA]</scope>
    <source>
        <strain evidence="2 3">DSM 8803</strain>
    </source>
</reference>
<name>A0A542Y6J5_9MICO</name>
<evidence type="ECO:0000256" key="1">
    <source>
        <dbReference type="SAM" id="MobiDB-lite"/>
    </source>
</evidence>
<dbReference type="EMBL" id="VFON01000001">
    <property type="protein sequence ID" value="TQL43718.1"/>
    <property type="molecule type" value="Genomic_DNA"/>
</dbReference>